<protein>
    <submittedName>
        <fullName evidence="1">Uncharacterized protein</fullName>
    </submittedName>
</protein>
<comment type="caution">
    <text evidence="1">The sequence shown here is derived from an EMBL/GenBank/DDBJ whole genome shotgun (WGS) entry which is preliminary data.</text>
</comment>
<keyword evidence="2" id="KW-1185">Reference proteome</keyword>
<dbReference type="EMBL" id="CM042881">
    <property type="protein sequence ID" value="KAI4386654.1"/>
    <property type="molecule type" value="Genomic_DNA"/>
</dbReference>
<organism evidence="1 2">
    <name type="scientific">Melastoma candidum</name>
    <dbReference type="NCBI Taxonomy" id="119954"/>
    <lineage>
        <taxon>Eukaryota</taxon>
        <taxon>Viridiplantae</taxon>
        <taxon>Streptophyta</taxon>
        <taxon>Embryophyta</taxon>
        <taxon>Tracheophyta</taxon>
        <taxon>Spermatophyta</taxon>
        <taxon>Magnoliopsida</taxon>
        <taxon>eudicotyledons</taxon>
        <taxon>Gunneridae</taxon>
        <taxon>Pentapetalae</taxon>
        <taxon>rosids</taxon>
        <taxon>malvids</taxon>
        <taxon>Myrtales</taxon>
        <taxon>Melastomataceae</taxon>
        <taxon>Melastomatoideae</taxon>
        <taxon>Melastomateae</taxon>
        <taxon>Melastoma</taxon>
    </lineage>
</organism>
<reference evidence="2" key="1">
    <citation type="journal article" date="2023" name="Front. Plant Sci.">
        <title>Chromosomal-level genome assembly of Melastoma candidum provides insights into trichome evolution.</title>
        <authorList>
            <person name="Zhong Y."/>
            <person name="Wu W."/>
            <person name="Sun C."/>
            <person name="Zou P."/>
            <person name="Liu Y."/>
            <person name="Dai S."/>
            <person name="Zhou R."/>
        </authorList>
    </citation>
    <scope>NUCLEOTIDE SEQUENCE [LARGE SCALE GENOMIC DNA]</scope>
</reference>
<dbReference type="Proteomes" id="UP001057402">
    <property type="component" value="Chromosome 2"/>
</dbReference>
<gene>
    <name evidence="1" type="ORF">MLD38_004570</name>
</gene>
<evidence type="ECO:0000313" key="1">
    <source>
        <dbReference type="EMBL" id="KAI4386654.1"/>
    </source>
</evidence>
<evidence type="ECO:0000313" key="2">
    <source>
        <dbReference type="Proteomes" id="UP001057402"/>
    </source>
</evidence>
<accession>A0ACB9S671</accession>
<name>A0ACB9S671_9MYRT</name>
<sequence length="596" mass="65671">MGRNLSPALRRELANLDKDAASRKSAMKALKLYVKDLDSKAIPLFLEQVSETKETGELSGEYTISLYEVLARVHGVNIVPQIDSIMATIIKTLSSSAGSFPLQQACARVVPAIARYGIDPTTPDHKKRHIIHSLCKSLAESLLACQESLASGSALCLKVLVESDNWKYASHEMVNKVCQNVTAALEEKSSQTNPHMDLVMALAKHNAQTVEAYARLLVQSGLKILHAGVTEGNSNKRFYAIQMVTYLMKWLDRRSISSELQSVIDEMKKCEFDQMPYVKGAALEAQQLAEKLVSEKEMKYVNDHSNSITGSNFGRSRTPKKSSLHSGMTSPTSHSPESLTFDFSMEYDSLESPLTSAQGSPTSFHNRWSASGKPYRYQGRVVDVSLKDGLFSDSSNGYCVNSAGASDGIDDVQDFAGFQPRSPSNYLGRTPSPQRPGSQLDVKDVRIFSTPRKLIHSLQEMCDRDSDVSEKQAQYGSPCSSTSEWSPLRKYDQNGSTDKLNVIEEQGSSYSGDKQLSNYLFSMSPKDRVSSHSEDQVMPVPFDLDGVGPQGGLCTTSSWKKTNFIRTICSTLFVFVAIASMLLINEGDTEDYLVPT</sequence>
<proteinExistence type="predicted"/>